<evidence type="ECO:0000256" key="1">
    <source>
        <dbReference type="ARBA" id="ARBA00022460"/>
    </source>
</evidence>
<evidence type="ECO:0008006" key="6">
    <source>
        <dbReference type="Google" id="ProtNLM"/>
    </source>
</evidence>
<dbReference type="AlphaFoldDB" id="A0A653DCA7"/>
<dbReference type="PROSITE" id="PS51155">
    <property type="entry name" value="CHIT_BIND_RR_2"/>
    <property type="match status" value="1"/>
</dbReference>
<evidence type="ECO:0000313" key="5">
    <source>
        <dbReference type="Proteomes" id="UP000410492"/>
    </source>
</evidence>
<keyword evidence="5" id="KW-1185">Reference proteome</keyword>
<dbReference type="PRINTS" id="PR00947">
    <property type="entry name" value="CUTICLE"/>
</dbReference>
<sequence>MRVLLIPMLAAIATAAPQFNQQQQQQYNPYNPYAAVTTQRPFQRQPFSQQPFQRFQPTQTPQPIQTVQPVHAAQPAVSFQRHVQEQQQHGPWVPTAEQQAQYAQIEAANEKSRAAQILHYANDNIGVDTYSYAIDQSDGITKNEDGQVINPGSENESIAVRGQYSYVGPDGTVYTVTYIADENGFQPQGAHIPQAPQ</sequence>
<organism evidence="4 5">
    <name type="scientific">Callosobruchus maculatus</name>
    <name type="common">Southern cowpea weevil</name>
    <name type="synonym">Pulse bruchid</name>
    <dbReference type="NCBI Taxonomy" id="64391"/>
    <lineage>
        <taxon>Eukaryota</taxon>
        <taxon>Metazoa</taxon>
        <taxon>Ecdysozoa</taxon>
        <taxon>Arthropoda</taxon>
        <taxon>Hexapoda</taxon>
        <taxon>Insecta</taxon>
        <taxon>Pterygota</taxon>
        <taxon>Neoptera</taxon>
        <taxon>Endopterygota</taxon>
        <taxon>Coleoptera</taxon>
        <taxon>Polyphaga</taxon>
        <taxon>Cucujiformia</taxon>
        <taxon>Chrysomeloidea</taxon>
        <taxon>Chrysomelidae</taxon>
        <taxon>Bruchinae</taxon>
        <taxon>Bruchini</taxon>
        <taxon>Callosobruchus</taxon>
    </lineage>
</organism>
<evidence type="ECO:0000256" key="2">
    <source>
        <dbReference type="PROSITE-ProRule" id="PRU00497"/>
    </source>
</evidence>
<keyword evidence="3" id="KW-0732">Signal</keyword>
<dbReference type="Proteomes" id="UP000410492">
    <property type="component" value="Unassembled WGS sequence"/>
</dbReference>
<protein>
    <recommendedName>
        <fullName evidence="6">Cuticle protein</fullName>
    </recommendedName>
</protein>
<dbReference type="PANTHER" id="PTHR10380">
    <property type="entry name" value="CUTICLE PROTEIN"/>
    <property type="match status" value="1"/>
</dbReference>
<feature type="signal peptide" evidence="3">
    <location>
        <begin position="1"/>
        <end position="15"/>
    </location>
</feature>
<dbReference type="OrthoDB" id="7255276at2759"/>
<gene>
    <name evidence="4" type="ORF">CALMAC_LOCUS15748</name>
</gene>
<dbReference type="GO" id="GO:0008010">
    <property type="term" value="F:structural constituent of chitin-based larval cuticle"/>
    <property type="evidence" value="ECO:0007669"/>
    <property type="project" value="TreeGrafter"/>
</dbReference>
<evidence type="ECO:0000256" key="3">
    <source>
        <dbReference type="SAM" id="SignalP"/>
    </source>
</evidence>
<dbReference type="PROSITE" id="PS00233">
    <property type="entry name" value="CHIT_BIND_RR_1"/>
    <property type="match status" value="1"/>
</dbReference>
<reference evidence="4 5" key="1">
    <citation type="submission" date="2019-01" db="EMBL/GenBank/DDBJ databases">
        <authorList>
            <person name="Sayadi A."/>
        </authorList>
    </citation>
    <scope>NUCLEOTIDE SEQUENCE [LARGE SCALE GENOMIC DNA]</scope>
</reference>
<dbReference type="EMBL" id="CAACVG010010942">
    <property type="protein sequence ID" value="VEN57007.1"/>
    <property type="molecule type" value="Genomic_DNA"/>
</dbReference>
<dbReference type="GO" id="GO:0062129">
    <property type="term" value="C:chitin-based extracellular matrix"/>
    <property type="evidence" value="ECO:0007669"/>
    <property type="project" value="TreeGrafter"/>
</dbReference>
<dbReference type="InterPro" id="IPR050468">
    <property type="entry name" value="Cuticle_Struct_Prot"/>
</dbReference>
<name>A0A653DCA7_CALMS</name>
<evidence type="ECO:0000313" key="4">
    <source>
        <dbReference type="EMBL" id="VEN57007.1"/>
    </source>
</evidence>
<proteinExistence type="predicted"/>
<keyword evidence="1 2" id="KW-0193">Cuticle</keyword>
<dbReference type="Pfam" id="PF00379">
    <property type="entry name" value="Chitin_bind_4"/>
    <property type="match status" value="1"/>
</dbReference>
<dbReference type="PANTHER" id="PTHR10380:SF218">
    <property type="entry name" value="ADULT CUTICLE PROTEIN 65AA-RELATED"/>
    <property type="match status" value="1"/>
</dbReference>
<dbReference type="InterPro" id="IPR000618">
    <property type="entry name" value="Insect_cuticle"/>
</dbReference>
<accession>A0A653DCA7</accession>
<dbReference type="InterPro" id="IPR031311">
    <property type="entry name" value="CHIT_BIND_RR_consensus"/>
</dbReference>
<feature type="chain" id="PRO_5024803485" description="Cuticle protein" evidence="3">
    <location>
        <begin position="16"/>
        <end position="197"/>
    </location>
</feature>